<organism evidence="1 2">
    <name type="scientific">Flavobacterium terrae</name>
    <dbReference type="NCBI Taxonomy" id="415425"/>
    <lineage>
        <taxon>Bacteria</taxon>
        <taxon>Pseudomonadati</taxon>
        <taxon>Bacteroidota</taxon>
        <taxon>Flavobacteriia</taxon>
        <taxon>Flavobacteriales</taxon>
        <taxon>Flavobacteriaceae</taxon>
        <taxon>Flavobacterium</taxon>
    </lineage>
</organism>
<dbReference type="RefSeq" id="WP_073310796.1">
    <property type="nucleotide sequence ID" value="NZ_FQZI01000003.1"/>
</dbReference>
<evidence type="ECO:0000313" key="1">
    <source>
        <dbReference type="EMBL" id="SHI87928.1"/>
    </source>
</evidence>
<dbReference type="Proteomes" id="UP000184488">
    <property type="component" value="Unassembled WGS sequence"/>
</dbReference>
<keyword evidence="2" id="KW-1185">Reference proteome</keyword>
<accession>A0A1M6ER53</accession>
<dbReference type="InterPro" id="IPR010816">
    <property type="entry name" value="Het-C"/>
</dbReference>
<dbReference type="Pfam" id="PF07217">
    <property type="entry name" value="Het-C"/>
    <property type="match status" value="1"/>
</dbReference>
<dbReference type="OrthoDB" id="6717961at2"/>
<dbReference type="STRING" id="415425.SAMN05444363_1912"/>
<sequence>MSRIRIVGGTIAKHTVGKHNMYAEENIVFHSGKVVSEKGEEKGVTYGEPKISHPEFKIEKSTYELESKFALEQLFAFAKKDSKAMFCFWASEIFGADIPLEAYEKFYEDASDKKESINPKIVVALDVPGYGAAYRFDKKSEYANHIVISQGFIDNALVSNEYQKSLLLALVEEFGHHIDYLLRNEYSSVKGDAPGDDGALYSSRMNKRYKKYIIDPFKDKNQHYATAIINGEEKKLVWDFTDLHEKLAAFVENRIEKDDHYFAGYEFFGAGLGDSLHGLGHQSIEKASLFDSGLFSENEYLQVYFGNWLRDFSQFVDPMVVRPMANALDMLSEEYKDKNNNPKEFNSVINDLGKLMEENRLTYLDRRTFRLPVNIEIQRPDINLNYQKVGGFSVPTGFSLKGFEAQIKWEPTTIAPVKLSREAITTLVELLGIKEFGKLKVEADNKEGKPQNFMKYLSDFRVSFAKITPELLGVYKPQEHIDNPLALHPKFICEANKKKGLKCPPPDFNNKLDPDFVKDPIDSQWDNNKAFGTKNYIRGNGPEPFESAYDCFVKFISKANPNTVQGRINFGAALHIIEDYYAHSNFCELAVMKVYDPEVFPWDNISVSAPQDQLKKHKADITSNSFIKNNLLDRSKIKFNTASNPDLHSNAVANYLRANPTKKASDYYASLGSTTTTTNKGLYYSMGEAAIVQTGSFGLLDTIASIAPKINNKIFSIHIEDQEKMKEGERTFNDALIYELLKDVSNAQANDTKETNSNYQGTNDGVYADVFLKYLQFRDFMVKERVLGYSFKDVTNVFGIFEFVTQYINVIANIRNHFLSLAAINLIDDYQTYLENELTLLENGTWKVNSYGPSHTQLAKDNGIQPLHHLAVTLGKKSVKEVGRLFRKNDIAGIIAFANTNLFVHPMYSDFMDEEVIKWCNENKIRVKNAHQASIVLFGIRHAYQEIAELSHEISIIRDFSLTDDQKKQFDSAIAGMSERWHKGHERFKKLWEKQGLGSLKLKDADETHKEHLEESGYGK</sequence>
<proteinExistence type="predicted"/>
<reference evidence="2" key="1">
    <citation type="submission" date="2016-11" db="EMBL/GenBank/DDBJ databases">
        <authorList>
            <person name="Varghese N."/>
            <person name="Submissions S."/>
        </authorList>
    </citation>
    <scope>NUCLEOTIDE SEQUENCE [LARGE SCALE GENOMIC DNA]</scope>
    <source>
        <strain evidence="2">DSM 18829</strain>
    </source>
</reference>
<evidence type="ECO:0000313" key="2">
    <source>
        <dbReference type="Proteomes" id="UP000184488"/>
    </source>
</evidence>
<gene>
    <name evidence="1" type="ORF">SAMN05444363_1912</name>
</gene>
<name>A0A1M6ER53_9FLAO</name>
<dbReference type="AlphaFoldDB" id="A0A1M6ER53"/>
<protein>
    <submittedName>
        <fullName evidence="1">Heterokaryon incompatibility protein Het-C</fullName>
    </submittedName>
</protein>
<dbReference type="EMBL" id="FQZI01000003">
    <property type="protein sequence ID" value="SHI87928.1"/>
    <property type="molecule type" value="Genomic_DNA"/>
</dbReference>